<feature type="transmembrane region" description="Helical" evidence="2">
    <location>
        <begin position="1957"/>
        <end position="1975"/>
    </location>
</feature>
<dbReference type="Gene3D" id="2.130.10.130">
    <property type="entry name" value="Integrin alpha, N-terminal"/>
    <property type="match status" value="1"/>
</dbReference>
<organism evidence="3 4">
    <name type="scientific">Thecamonas trahens ATCC 50062</name>
    <dbReference type="NCBI Taxonomy" id="461836"/>
    <lineage>
        <taxon>Eukaryota</taxon>
        <taxon>Apusozoa</taxon>
        <taxon>Apusomonadida</taxon>
        <taxon>Apusomonadidae</taxon>
        <taxon>Thecamonas</taxon>
    </lineage>
</organism>
<dbReference type="Pfam" id="PF13385">
    <property type="entry name" value="Laminin_G_3"/>
    <property type="match status" value="1"/>
</dbReference>
<evidence type="ECO:0000256" key="2">
    <source>
        <dbReference type="SAM" id="Phobius"/>
    </source>
</evidence>
<evidence type="ECO:0000313" key="4">
    <source>
        <dbReference type="Proteomes" id="UP000054408"/>
    </source>
</evidence>
<dbReference type="EMBL" id="GL349499">
    <property type="protein sequence ID" value="KNC55314.1"/>
    <property type="molecule type" value="Genomic_DNA"/>
</dbReference>
<dbReference type="OrthoDB" id="5426877at2759"/>
<evidence type="ECO:0000256" key="1">
    <source>
        <dbReference type="ARBA" id="ARBA00022729"/>
    </source>
</evidence>
<keyword evidence="2" id="KW-0812">Transmembrane</keyword>
<sequence length="2099" mass="216597">MDFSAQPSASNIYREVSASLPSSDFTIEFWYRTGDVDTYQNFISVCNGGDSGSHPLNIGVDRNNVCDFMFATSLHKANGLCPVDEEWHHMAAVITASPPLGSLWIDGKLAMGPYEAVETLATSGLTIALGNDLDGSSCSPTDANQASAGFMAELRFWSYAMNAGDIARVMAGPVSPTAPNLVRYYNFGAADDFVNPLQMAAGMASPPPMSPYSSRPIYSPISPYQPRIPVPDLTPPVLARTMVAATTPDNIRSCTVVDLNGDGLSDIVASQATEMSVPGQNSLFFVLSHDNGTTSAPIFVSDGVRLAAVAAKDVSGNGVPDIFVYNEASSRVDVYLGTMAAGKPSYAAAPYTSAIAVSTTTLVLVPDLDGDGLADALYVSGTSLGWISFAPSPPTSTTLFGASDISLGLAGEVKDTPIMADVNSDGLADLLYIREVGGWERLYAAVRTTWPAVAFDTGSPVVLTTNTRRIYLADLNGDGLPEILTSKTQAWDVWQINGDVSVSYISTINPSIAGTASHLVFTDVDYDGFVDVVLGFNHVTSAVIVSLQRGNMTFARGASYGIDSVSGAACIGAGVFEPSSPRQLISGASMAGGALASGDMALWYTGPIALLDDALSAISLASDSSTWCASGEVPDVVASDLNHDTAIDLLVVCKSNATTIALYGDGSSGFLSPRVRTPPPSMAALADVALADINSDGMLDVIAISADGLLAVSLFVSVSTTPLPADLVTVSTTAAVGTPTSLVTVDANGDGDVDVVVGGSAGLAILLNAGIDSSASSPLAGPGVLLAVGVPGVTMLTTADLSGSGSASDLVWLSSGSQSVYLATINESATSPSAVYASHGEVALGSDPTTICVGELNSNTISDVVVAMANGTILALVDGNGSNMLVLGTDLAGPIHRVAIVPMAVGFGHVVATRSTDNVWLGALAPHRPDYRTFHSSANGVVADINSDGIDDVVAMTASGGRVHRGSRSLGFRARSFPRTLPECGGVAGSIVCLSARAARAPAGYHLELDDVPQSGSRCVRASGEAGYHTLRRDVVIGPGTIDCGGYGGVLYSVSSSATVTLDHVVMTSRASDAPVLRHSEAGAAMVVEPSATLIMTNVSMTGFVARAGTEVRSSAAVLGGALRIRGSLIARNVSFTHCAASQFGGAVAVQATGAADLVDAVFESNSVLDGPKTAVAGGGALGVAAASSFSCTRCAFYNNVANGEGNGGGAVALRAMVISVTMADSVFVGNSAAHGYGGAVLVEYDGSGTTTTLARCRLEASYARMGGSVAAAVTSVLAIGAGSAVPPSSSISILSSSSRLALPDTVIVSSGARYGGVALSCGAVVDLSASDLAATTISYEQAGGVWFQCPPLGLAAVIVGGSVADAMTSNRQAYGPARASAAVSMTWSGSGSVLRQASGIALGASGGVLVASDVFGQTVTDDLVTISLRSASSMAEVSPDQAEWDGSSGGYSLKRIGVEISGGFWPAELDKAHDVVAELPNGEAVLVPVVVNGCPVGFGATSAVRSEALVCVPCTGATESTEISVEPCTIVPSCTGTGWPIDGVCVDCPANTIRLARGNATAGAVPPCVCAAGFWNAESAADLACEACPTGASCAGGSGPSAAPYARKGYYRVREGEFAECLIKEACIGRSQCAPQYATGSLLCKDCASGAYRQPDGGCLSCPQAAASLLGVMAVGVVLAAVVACVLAVMAVKEFQKREESESVQSSRVPHTLSLAVIFFQILGMLAKAPFNWPQPPVQQILEAANVANVDISVFAVDCSVPAFAVRYAMSMYTTWLSCGCFAAIDRQRMSIVDIIRWALFSFGPLVYIPLSRSTLDYFDCTQYPDGKWYLDSEPSEECFTGRWALGLPLALIGLVLYVIAMPMVFAAVLYKWRAELGRAHIVLRYGALYSVFRKHYYFAGVVFMIKRLTIVIFSVFASNVHMILFTGLLAVFVTSMLMVSKHAPYLYQPLNDIELKLDLCIIALLVAGLLFWVDEFPNQTVYVIFVVAVVVVIGFALATLIIGCLFEAQHLRNRARVVSGSQGMGFGRDELLFKVVRKHAPDLSPHLRSALNKLDAATVASDSVAQSVLCHDSPWAVELLERPNSAPGSEDETSGSG</sequence>
<reference evidence="3 4" key="1">
    <citation type="submission" date="2010-05" db="EMBL/GenBank/DDBJ databases">
        <title>The Genome Sequence of Thecamonas trahens ATCC 50062.</title>
        <authorList>
            <consortium name="The Broad Institute Genome Sequencing Platform"/>
            <person name="Russ C."/>
            <person name="Cuomo C."/>
            <person name="Shea T."/>
            <person name="Young S.K."/>
            <person name="Zeng Q."/>
            <person name="Koehrsen M."/>
            <person name="Haas B."/>
            <person name="Borodovsky M."/>
            <person name="Guigo R."/>
            <person name="Alvarado L."/>
            <person name="Berlin A."/>
            <person name="Bochicchio J."/>
            <person name="Borenstein D."/>
            <person name="Chapman S."/>
            <person name="Chen Z."/>
            <person name="Freedman E."/>
            <person name="Gellesch M."/>
            <person name="Goldberg J."/>
            <person name="Griggs A."/>
            <person name="Gujja S."/>
            <person name="Heilman E."/>
            <person name="Heiman D."/>
            <person name="Hepburn T."/>
            <person name="Howarth C."/>
            <person name="Jen D."/>
            <person name="Larson L."/>
            <person name="Mehta T."/>
            <person name="Park D."/>
            <person name="Pearson M."/>
            <person name="Roberts A."/>
            <person name="Saif S."/>
            <person name="Shenoy N."/>
            <person name="Sisk P."/>
            <person name="Stolte C."/>
            <person name="Sykes S."/>
            <person name="Thomson T."/>
            <person name="Walk T."/>
            <person name="White J."/>
            <person name="Yandava C."/>
            <person name="Burger G."/>
            <person name="Gray M.W."/>
            <person name="Holland P.W.H."/>
            <person name="King N."/>
            <person name="Lang F.B.F."/>
            <person name="Roger A.J."/>
            <person name="Ruiz-Trillo I."/>
            <person name="Lander E."/>
            <person name="Nusbaum C."/>
        </authorList>
    </citation>
    <scope>NUCLEOTIDE SEQUENCE [LARGE SCALE GENOMIC DNA]</scope>
    <source>
        <strain evidence="3 4">ATCC 50062</strain>
    </source>
</reference>
<dbReference type="RefSeq" id="XP_013753037.1">
    <property type="nucleotide sequence ID" value="XM_013897583.1"/>
</dbReference>
<feature type="transmembrane region" description="Helical" evidence="2">
    <location>
        <begin position="1851"/>
        <end position="1872"/>
    </location>
</feature>
<dbReference type="SUPFAM" id="SSF49899">
    <property type="entry name" value="Concanavalin A-like lectins/glucanases"/>
    <property type="match status" value="1"/>
</dbReference>
<dbReference type="PANTHER" id="PTHR11319">
    <property type="entry name" value="G PROTEIN-COUPLED RECEPTOR-RELATED"/>
    <property type="match status" value="1"/>
</dbReference>
<dbReference type="Proteomes" id="UP000054408">
    <property type="component" value="Unassembled WGS sequence"/>
</dbReference>
<feature type="transmembrane region" description="Helical" evidence="2">
    <location>
        <begin position="1898"/>
        <end position="1918"/>
    </location>
</feature>
<dbReference type="InterPro" id="IPR028994">
    <property type="entry name" value="Integrin_alpha_N"/>
</dbReference>
<gene>
    <name evidence="3" type="ORF">AMSG_10959</name>
</gene>
<dbReference type="InterPro" id="IPR011050">
    <property type="entry name" value="Pectin_lyase_fold/virulence"/>
</dbReference>
<evidence type="ECO:0000313" key="3">
    <source>
        <dbReference type="EMBL" id="KNC55314.1"/>
    </source>
</evidence>
<dbReference type="PANTHER" id="PTHR11319:SF35">
    <property type="entry name" value="OUTER MEMBRANE PROTEIN PMPC-RELATED"/>
    <property type="match status" value="1"/>
</dbReference>
<protein>
    <submittedName>
        <fullName evidence="3">Uncharacterized protein</fullName>
    </submittedName>
</protein>
<dbReference type="SUPFAM" id="SSF51126">
    <property type="entry name" value="Pectin lyase-like"/>
    <property type="match status" value="1"/>
</dbReference>
<feature type="transmembrane region" description="Helical" evidence="2">
    <location>
        <begin position="1981"/>
        <end position="2008"/>
    </location>
</feature>
<keyword evidence="1" id="KW-0732">Signal</keyword>
<feature type="transmembrane region" description="Helical" evidence="2">
    <location>
        <begin position="1924"/>
        <end position="1945"/>
    </location>
</feature>
<dbReference type="InterPro" id="IPR013320">
    <property type="entry name" value="ConA-like_dom_sf"/>
</dbReference>
<dbReference type="GeneID" id="25569053"/>
<keyword evidence="2" id="KW-0472">Membrane</keyword>
<keyword evidence="4" id="KW-1185">Reference proteome</keyword>
<dbReference type="SUPFAM" id="SSF69318">
    <property type="entry name" value="Integrin alpha N-terminal domain"/>
    <property type="match status" value="2"/>
</dbReference>
<feature type="transmembrane region" description="Helical" evidence="2">
    <location>
        <begin position="1670"/>
        <end position="1693"/>
    </location>
</feature>
<dbReference type="Pfam" id="PF13517">
    <property type="entry name" value="FG-GAP_3"/>
    <property type="match status" value="2"/>
</dbReference>
<feature type="transmembrane region" description="Helical" evidence="2">
    <location>
        <begin position="1793"/>
        <end position="1812"/>
    </location>
</feature>
<dbReference type="InterPro" id="IPR013517">
    <property type="entry name" value="FG-GAP"/>
</dbReference>
<dbReference type="Gene3D" id="2.60.120.200">
    <property type="match status" value="1"/>
</dbReference>
<accession>A0A0L0DSJ2</accession>
<proteinExistence type="predicted"/>
<name>A0A0L0DSJ2_THETB</name>
<keyword evidence="2" id="KW-1133">Transmembrane helix</keyword>